<dbReference type="EMBL" id="JAULSR010000006">
    <property type="protein sequence ID" value="KAK0615986.1"/>
    <property type="molecule type" value="Genomic_DNA"/>
</dbReference>
<evidence type="ECO:0000313" key="3">
    <source>
        <dbReference type="EMBL" id="KAK0615986.1"/>
    </source>
</evidence>
<dbReference type="InterPro" id="IPR006076">
    <property type="entry name" value="FAD-dep_OxRdtase"/>
</dbReference>
<evidence type="ECO:0000259" key="2">
    <source>
        <dbReference type="Pfam" id="PF01266"/>
    </source>
</evidence>
<feature type="region of interest" description="Disordered" evidence="1">
    <location>
        <begin position="323"/>
        <end position="352"/>
    </location>
</feature>
<gene>
    <name evidence="3" type="ORF">B0T17DRAFT_497019</name>
</gene>
<feature type="region of interest" description="Disordered" evidence="1">
    <location>
        <begin position="174"/>
        <end position="204"/>
    </location>
</feature>
<feature type="compositionally biased region" description="Low complexity" evidence="1">
    <location>
        <begin position="337"/>
        <end position="350"/>
    </location>
</feature>
<dbReference type="SUPFAM" id="SSF51905">
    <property type="entry name" value="FAD/NAD(P)-binding domain"/>
    <property type="match status" value="1"/>
</dbReference>
<reference evidence="3" key="1">
    <citation type="submission" date="2023-06" db="EMBL/GenBank/DDBJ databases">
        <title>Genome-scale phylogeny and comparative genomics of the fungal order Sordariales.</title>
        <authorList>
            <consortium name="Lawrence Berkeley National Laboratory"/>
            <person name="Hensen N."/>
            <person name="Bonometti L."/>
            <person name="Westerberg I."/>
            <person name="Brannstrom I.O."/>
            <person name="Guillou S."/>
            <person name="Cros-Aarteil S."/>
            <person name="Calhoun S."/>
            <person name="Haridas S."/>
            <person name="Kuo A."/>
            <person name="Mondo S."/>
            <person name="Pangilinan J."/>
            <person name="Riley R."/>
            <person name="LaButti K."/>
            <person name="Andreopoulos B."/>
            <person name="Lipzen A."/>
            <person name="Chen C."/>
            <person name="Yanf M."/>
            <person name="Daum C."/>
            <person name="Ng V."/>
            <person name="Clum A."/>
            <person name="Steindorff A."/>
            <person name="Ohm R."/>
            <person name="Martin F."/>
            <person name="Silar P."/>
            <person name="Natvig D."/>
            <person name="Lalanne C."/>
            <person name="Gautier V."/>
            <person name="Ament-velasquez S.L."/>
            <person name="Kruys A."/>
            <person name="Hutchinson M.I."/>
            <person name="Powell A.J."/>
            <person name="Barry K."/>
            <person name="Miller A.N."/>
            <person name="Grigoriev I.V."/>
            <person name="Debuchy R."/>
            <person name="Gladieux P."/>
            <person name="Thoren M.H."/>
            <person name="Johannesson H."/>
        </authorList>
    </citation>
    <scope>NUCLEOTIDE SEQUENCE</scope>
    <source>
        <strain evidence="3">SMH3391-2</strain>
    </source>
</reference>
<feature type="region of interest" description="Disordered" evidence="1">
    <location>
        <begin position="430"/>
        <end position="450"/>
    </location>
</feature>
<evidence type="ECO:0000256" key="1">
    <source>
        <dbReference type="SAM" id="MobiDB-lite"/>
    </source>
</evidence>
<feature type="domain" description="FAD dependent oxidoreductase" evidence="2">
    <location>
        <begin position="52"/>
        <end position="514"/>
    </location>
</feature>
<dbReference type="AlphaFoldDB" id="A0AA39WIF1"/>
<sequence length="576" mass="61427">MAAITESQNSTSTSSQTAGLPSPNSSKPYWLKDPSPILLGHRTTAELPATADIVVVGSGITGAFAAHFLKNSGAKDASVVMLEAREACSGATGRNGGHCQPLVYMSAPHIVAFELATLRFLRDLVQANDIPCDWVTLTGVHTYLSQDTFDSAIQAIEQLGEKYPELAVEVEVVGPPPATSSSSPTATTTKEHEADNKNKPSLASLRIPDTKGAVIQKSAASLWPYKLVAWVLEQLLARFPDPGSFNLQTNTPVTGLQRQQQQRQQQQQQQQQQQDGEGWVVTTPRGTIVARQVLLATNGYTSHLLPGFADLLVPVRGQIGALVPPSSSSEQGKEEGVSSVNSSGSGSNGSPVKLQHSYIFIEHRGTYWRDDYLVQRPAVLPEAGSGGELIYGGGRYRERGQGVGEWRDDEVEEQVSRFLKTNLSPPLDLRPGVVVGGRGDGQQLSGSGRGGEEIELAARFEWTGIMGFSRDQHPWVGAVPESLGGGGEDGGLWLCAGYTGHGMPAAALSARAVVGMMTGAGRGTTDRGDVKLPEEFVVSEERAKRAREELDTVLDQSLKGWAAGFPELLAVADGRV</sequence>
<feature type="compositionally biased region" description="Basic and acidic residues" evidence="1">
    <location>
        <begin position="189"/>
        <end position="198"/>
    </location>
</feature>
<dbReference type="PANTHER" id="PTHR13847">
    <property type="entry name" value="SARCOSINE DEHYDROGENASE-RELATED"/>
    <property type="match status" value="1"/>
</dbReference>
<feature type="region of interest" description="Disordered" evidence="1">
    <location>
        <begin position="246"/>
        <end position="278"/>
    </location>
</feature>
<protein>
    <submittedName>
        <fullName evidence="3">FAD dependent oxidoreductase</fullName>
    </submittedName>
</protein>
<feature type="compositionally biased region" description="Low complexity" evidence="1">
    <location>
        <begin position="1"/>
        <end position="17"/>
    </location>
</feature>
<dbReference type="GO" id="GO:0005737">
    <property type="term" value="C:cytoplasm"/>
    <property type="evidence" value="ECO:0007669"/>
    <property type="project" value="TreeGrafter"/>
</dbReference>
<feature type="region of interest" description="Disordered" evidence="1">
    <location>
        <begin position="1"/>
        <end position="29"/>
    </location>
</feature>
<organism evidence="3 4">
    <name type="scientific">Bombardia bombarda</name>
    <dbReference type="NCBI Taxonomy" id="252184"/>
    <lineage>
        <taxon>Eukaryota</taxon>
        <taxon>Fungi</taxon>
        <taxon>Dikarya</taxon>
        <taxon>Ascomycota</taxon>
        <taxon>Pezizomycotina</taxon>
        <taxon>Sordariomycetes</taxon>
        <taxon>Sordariomycetidae</taxon>
        <taxon>Sordariales</taxon>
        <taxon>Lasiosphaeriaceae</taxon>
        <taxon>Bombardia</taxon>
    </lineage>
</organism>
<dbReference type="Pfam" id="PF01266">
    <property type="entry name" value="DAO"/>
    <property type="match status" value="1"/>
</dbReference>
<dbReference type="Gene3D" id="3.30.9.10">
    <property type="entry name" value="D-Amino Acid Oxidase, subunit A, domain 2"/>
    <property type="match status" value="2"/>
</dbReference>
<feature type="compositionally biased region" description="Low complexity" evidence="1">
    <location>
        <begin position="257"/>
        <end position="274"/>
    </location>
</feature>
<dbReference type="Gene3D" id="3.50.50.60">
    <property type="entry name" value="FAD/NAD(P)-binding domain"/>
    <property type="match status" value="2"/>
</dbReference>
<dbReference type="Proteomes" id="UP001174934">
    <property type="component" value="Unassembled WGS sequence"/>
</dbReference>
<feature type="compositionally biased region" description="Polar residues" evidence="1">
    <location>
        <begin position="18"/>
        <end position="27"/>
    </location>
</feature>
<dbReference type="PANTHER" id="PTHR13847:SF129">
    <property type="entry name" value="FAD DEPENDENT OXIDOREDUCTASE"/>
    <property type="match status" value="1"/>
</dbReference>
<dbReference type="InterPro" id="IPR036188">
    <property type="entry name" value="FAD/NAD-bd_sf"/>
</dbReference>
<feature type="compositionally biased region" description="Polar residues" evidence="1">
    <location>
        <begin position="246"/>
        <end position="256"/>
    </location>
</feature>
<evidence type="ECO:0000313" key="4">
    <source>
        <dbReference type="Proteomes" id="UP001174934"/>
    </source>
</evidence>
<feature type="compositionally biased region" description="Low complexity" evidence="1">
    <location>
        <begin position="174"/>
        <end position="188"/>
    </location>
</feature>
<name>A0AA39WIF1_9PEZI</name>
<comment type="caution">
    <text evidence="3">The sequence shown here is derived from an EMBL/GenBank/DDBJ whole genome shotgun (WGS) entry which is preliminary data.</text>
</comment>
<keyword evidence="4" id="KW-1185">Reference proteome</keyword>
<proteinExistence type="predicted"/>
<accession>A0AA39WIF1</accession>